<dbReference type="EMBL" id="JASBWR010000110">
    <property type="protein sequence ID" value="KAJ9094575.1"/>
    <property type="molecule type" value="Genomic_DNA"/>
</dbReference>
<dbReference type="Proteomes" id="UP001241377">
    <property type="component" value="Unassembled WGS sequence"/>
</dbReference>
<keyword evidence="2" id="KW-1185">Reference proteome</keyword>
<protein>
    <submittedName>
        <fullName evidence="1">Uncharacterized protein</fullName>
    </submittedName>
</protein>
<sequence>MTKTEIDKELVAYAYENLNNLPKGPEYEKMILGVPYNCWDHSLFMARNVAHEKAIDYAGIRLKDYDYDIKKHHAARHQYLSSIFGNIPEDAFIEPPFFVDYGCNIKFGKAFYANFNCTFLDPTLITFGDNVMLGPNVTFTTVSHPTDPKRRITAEEYAEPITVGNNVWFASNVVVLPGVTIGDGAVIAAGAVVRTNVAANTVVAGIPARVIKTYETEEEKKEVIDKLEHGTH</sequence>
<reference evidence="1" key="1">
    <citation type="submission" date="2023-04" db="EMBL/GenBank/DDBJ databases">
        <title>Draft Genome sequencing of Naganishia species isolated from polar environments using Oxford Nanopore Technology.</title>
        <authorList>
            <person name="Leo P."/>
            <person name="Venkateswaran K."/>
        </authorList>
    </citation>
    <scope>NUCLEOTIDE SEQUENCE</scope>
    <source>
        <strain evidence="1">MNA-CCFEE 5261</strain>
    </source>
</reference>
<gene>
    <name evidence="1" type="ORF">QFC19_007873</name>
</gene>
<comment type="caution">
    <text evidence="1">The sequence shown here is derived from an EMBL/GenBank/DDBJ whole genome shotgun (WGS) entry which is preliminary data.</text>
</comment>
<proteinExistence type="predicted"/>
<evidence type="ECO:0000313" key="2">
    <source>
        <dbReference type="Proteomes" id="UP001241377"/>
    </source>
</evidence>
<name>A0ACC2V6N0_9TREE</name>
<evidence type="ECO:0000313" key="1">
    <source>
        <dbReference type="EMBL" id="KAJ9094575.1"/>
    </source>
</evidence>
<organism evidence="1 2">
    <name type="scientific">Naganishia cerealis</name>
    <dbReference type="NCBI Taxonomy" id="610337"/>
    <lineage>
        <taxon>Eukaryota</taxon>
        <taxon>Fungi</taxon>
        <taxon>Dikarya</taxon>
        <taxon>Basidiomycota</taxon>
        <taxon>Agaricomycotina</taxon>
        <taxon>Tremellomycetes</taxon>
        <taxon>Filobasidiales</taxon>
        <taxon>Filobasidiaceae</taxon>
        <taxon>Naganishia</taxon>
    </lineage>
</organism>
<accession>A0ACC2V6N0</accession>